<sequence>MNHPSPGHTANPSSPPVTRQICAEWKQWWLMDLPMKETSTAKVAGPLGHVDAHPATVPFCCMTRCCDPVPTAGTGNAKTTEDSQRTGEIADREPSLGKIMAAIRDFKRMIESELDADAVTLDIALIRTYCQKIP</sequence>
<dbReference type="Proteomes" id="UP001066276">
    <property type="component" value="Chromosome 4_2"/>
</dbReference>
<protein>
    <submittedName>
        <fullName evidence="1">Uncharacterized protein</fullName>
    </submittedName>
</protein>
<evidence type="ECO:0000313" key="2">
    <source>
        <dbReference type="Proteomes" id="UP001066276"/>
    </source>
</evidence>
<reference evidence="1" key="1">
    <citation type="journal article" date="2022" name="bioRxiv">
        <title>Sequencing and chromosome-scale assembly of the giantPleurodeles waltlgenome.</title>
        <authorList>
            <person name="Brown T."/>
            <person name="Elewa A."/>
            <person name="Iarovenko S."/>
            <person name="Subramanian E."/>
            <person name="Araus A.J."/>
            <person name="Petzold A."/>
            <person name="Susuki M."/>
            <person name="Suzuki K.-i.T."/>
            <person name="Hayashi T."/>
            <person name="Toyoda A."/>
            <person name="Oliveira C."/>
            <person name="Osipova E."/>
            <person name="Leigh N.D."/>
            <person name="Simon A."/>
            <person name="Yun M.H."/>
        </authorList>
    </citation>
    <scope>NUCLEOTIDE SEQUENCE</scope>
    <source>
        <strain evidence="1">20211129_DDA</strain>
        <tissue evidence="1">Liver</tissue>
    </source>
</reference>
<name>A0AAV7SBC0_PLEWA</name>
<gene>
    <name evidence="1" type="ORF">NDU88_001879</name>
</gene>
<dbReference type="EMBL" id="JANPWB010000008">
    <property type="protein sequence ID" value="KAJ1161393.1"/>
    <property type="molecule type" value="Genomic_DNA"/>
</dbReference>
<proteinExistence type="predicted"/>
<accession>A0AAV7SBC0</accession>
<keyword evidence="2" id="KW-1185">Reference proteome</keyword>
<organism evidence="1 2">
    <name type="scientific">Pleurodeles waltl</name>
    <name type="common">Iberian ribbed newt</name>
    <dbReference type="NCBI Taxonomy" id="8319"/>
    <lineage>
        <taxon>Eukaryota</taxon>
        <taxon>Metazoa</taxon>
        <taxon>Chordata</taxon>
        <taxon>Craniata</taxon>
        <taxon>Vertebrata</taxon>
        <taxon>Euteleostomi</taxon>
        <taxon>Amphibia</taxon>
        <taxon>Batrachia</taxon>
        <taxon>Caudata</taxon>
        <taxon>Salamandroidea</taxon>
        <taxon>Salamandridae</taxon>
        <taxon>Pleurodelinae</taxon>
        <taxon>Pleurodeles</taxon>
    </lineage>
</organism>
<comment type="caution">
    <text evidence="1">The sequence shown here is derived from an EMBL/GenBank/DDBJ whole genome shotgun (WGS) entry which is preliminary data.</text>
</comment>
<evidence type="ECO:0000313" key="1">
    <source>
        <dbReference type="EMBL" id="KAJ1161393.1"/>
    </source>
</evidence>
<dbReference type="AlphaFoldDB" id="A0AAV7SBC0"/>